<name>A0A8T0IW45_CERPU</name>
<keyword evidence="2" id="KW-0804">Transcription</keyword>
<evidence type="ECO:0000256" key="2">
    <source>
        <dbReference type="ARBA" id="ARBA00023163"/>
    </source>
</evidence>
<evidence type="ECO:0000313" key="3">
    <source>
        <dbReference type="EMBL" id="KAG0586583.1"/>
    </source>
</evidence>
<keyword evidence="4" id="KW-1185">Reference proteome</keyword>
<comment type="caution">
    <text evidence="3">The sequence shown here is derived from an EMBL/GenBank/DDBJ whole genome shotgun (WGS) entry which is preliminary data.</text>
</comment>
<reference evidence="3" key="1">
    <citation type="submission" date="2020-06" db="EMBL/GenBank/DDBJ databases">
        <title>WGS assembly of Ceratodon purpureus strain R40.</title>
        <authorList>
            <person name="Carey S.B."/>
            <person name="Jenkins J."/>
            <person name="Shu S."/>
            <person name="Lovell J.T."/>
            <person name="Sreedasyam A."/>
            <person name="Maumus F."/>
            <person name="Tiley G.P."/>
            <person name="Fernandez-Pozo N."/>
            <person name="Barry K."/>
            <person name="Chen C."/>
            <person name="Wang M."/>
            <person name="Lipzen A."/>
            <person name="Daum C."/>
            <person name="Saski C.A."/>
            <person name="Payton A.C."/>
            <person name="Mcbreen J.C."/>
            <person name="Conrad R.E."/>
            <person name="Kollar L.M."/>
            <person name="Olsson S."/>
            <person name="Huttunen S."/>
            <person name="Landis J.B."/>
            <person name="Wickett N.J."/>
            <person name="Johnson M.G."/>
            <person name="Rensing S.A."/>
            <person name="Grimwood J."/>
            <person name="Schmutz J."/>
            <person name="Mcdaniel S.F."/>
        </authorList>
    </citation>
    <scope>NUCLEOTIDE SEQUENCE</scope>
    <source>
        <strain evidence="3">R40</strain>
    </source>
</reference>
<organism evidence="3 4">
    <name type="scientific">Ceratodon purpureus</name>
    <name type="common">Fire moss</name>
    <name type="synonym">Dicranum purpureum</name>
    <dbReference type="NCBI Taxonomy" id="3225"/>
    <lineage>
        <taxon>Eukaryota</taxon>
        <taxon>Viridiplantae</taxon>
        <taxon>Streptophyta</taxon>
        <taxon>Embryophyta</taxon>
        <taxon>Bryophyta</taxon>
        <taxon>Bryophytina</taxon>
        <taxon>Bryopsida</taxon>
        <taxon>Dicranidae</taxon>
        <taxon>Pseudoditrichales</taxon>
        <taxon>Ditrichaceae</taxon>
        <taxon>Ceratodon</taxon>
    </lineage>
</organism>
<dbReference type="PANTHER" id="PTHR31636">
    <property type="entry name" value="OSJNBA0084A10.13 PROTEIN-RELATED"/>
    <property type="match status" value="1"/>
</dbReference>
<evidence type="ECO:0000313" key="4">
    <source>
        <dbReference type="Proteomes" id="UP000822688"/>
    </source>
</evidence>
<dbReference type="PROSITE" id="PS50985">
    <property type="entry name" value="GRAS"/>
    <property type="match status" value="1"/>
</dbReference>
<proteinExistence type="predicted"/>
<dbReference type="AlphaFoldDB" id="A0A8T0IW45"/>
<protein>
    <submittedName>
        <fullName evidence="3">Uncharacterized protein</fullName>
    </submittedName>
</protein>
<dbReference type="InterPro" id="IPR005202">
    <property type="entry name" value="TF_GRAS"/>
</dbReference>
<accession>A0A8T0IW45</accession>
<keyword evidence="1" id="KW-0805">Transcription regulation</keyword>
<dbReference type="EMBL" id="CM026422">
    <property type="protein sequence ID" value="KAG0586583.1"/>
    <property type="molecule type" value="Genomic_DNA"/>
</dbReference>
<sequence>MRAVMDEASENFMEVDDLFNGIPQTINSSGGGSILRNDQMHEWRNGDLTQWFDGAIDVIGSHEAVGTRLNDGPLQTYNPWSVIEEPIVLTRGNPYHIDYNDSYGADKLPLNAAEMLQIPVTSGQDAAYVDSWSSTDSGSPMLPSNLAVEFLQDDMINGGADPMELAIKGLSGSVRSTSLQVDGMEFDDEGQKGVATHAAYKMLGSSTYPQSMVEFSMHYAGMLQPPFRLGAGHPQNMVEIPMQSGGMVPPPFRLGAGRVARKKMTHAWWQRGKSTFVIPDNIKMREDRDIMMTIEPGPRDTLQPMQRVVPPGGSRWAEQLLNLCAGAIADRNVARTQHLMWVLNELASFTGDGNERLAAYGLKALFCRITQGTSEATYLRPFHHQEKQLGPKAVHKALVTFHEFNPWHQISYTVTNEALMDVFAGKNHLHIVDIGVMKGLQWPTLIDALANRPGGPPTKLRITTLRHHNKWAPFTHNDQVDAESADFMRRLVTFAKVLGFNCELNLYAGPMECFREKDLKLEEGETLAVCCQFRLHRLTNLVSPQARHSSSDPQRTPRDDFLDFVHSLKPSLFIVSENDVDMLSEHFPTRFKEIIRFWWYFFESTDLSFKGREPDARGIVEYEGSMIMQNAIACEGRERMERNDRQENWMKLIRRAGFVPVPISEDIKKVVKNQLQRNDVTENWSVSYSILGNTNCVNLMWKENTTLFTSLWKTPTCSRKSCKCSMLHD</sequence>
<dbReference type="Proteomes" id="UP000822688">
    <property type="component" value="Chromosome 2"/>
</dbReference>
<dbReference type="Pfam" id="PF03514">
    <property type="entry name" value="GRAS"/>
    <property type="match status" value="1"/>
</dbReference>
<evidence type="ECO:0000256" key="1">
    <source>
        <dbReference type="ARBA" id="ARBA00023015"/>
    </source>
</evidence>
<gene>
    <name evidence="3" type="ORF">KC19_2G101500</name>
</gene>